<name>A0A8S9WN49_APOLU</name>
<keyword evidence="2" id="KW-0472">Membrane</keyword>
<protein>
    <submittedName>
        <fullName evidence="3">Uncharacterized protein</fullName>
    </submittedName>
</protein>
<evidence type="ECO:0000256" key="1">
    <source>
        <dbReference type="SAM" id="MobiDB-lite"/>
    </source>
</evidence>
<feature type="transmembrane region" description="Helical" evidence="2">
    <location>
        <begin position="7"/>
        <end position="27"/>
    </location>
</feature>
<proteinExistence type="predicted"/>
<dbReference type="Proteomes" id="UP000466442">
    <property type="component" value="Linkage Group LG16"/>
</dbReference>
<evidence type="ECO:0000313" key="4">
    <source>
        <dbReference type="Proteomes" id="UP000466442"/>
    </source>
</evidence>
<sequence>MENVILKVGRVVALANGWMILIGFEGFLRAGLWWLEALLDLIVILLSLRVILDSLSGKDTTAERFQFEEHVSPEWEAERERRAKFRKMYRWERYQFGRFALEAQAFELLKTDIHPSTHLLTKQERRDKIGDSLFKEERRSNVCYIDAKDVEIDKQVLPIITSSNYFKVVTSEPPQKTTSIEQGIVKSDKAESETPSVKKSPASVVKVESEEVNTKGKKDKKKKKRRSSSSSDDLEELERKSEARLGIRVVLVAI</sequence>
<gene>
    <name evidence="3" type="ORF">GE061_007880</name>
</gene>
<feature type="compositionally biased region" description="Basic residues" evidence="1">
    <location>
        <begin position="217"/>
        <end position="227"/>
    </location>
</feature>
<evidence type="ECO:0000256" key="2">
    <source>
        <dbReference type="SAM" id="Phobius"/>
    </source>
</evidence>
<dbReference type="AlphaFoldDB" id="A0A8S9WN49"/>
<keyword evidence="2" id="KW-0812">Transmembrane</keyword>
<reference evidence="3" key="1">
    <citation type="journal article" date="2021" name="Mol. Ecol. Resour.">
        <title>Apolygus lucorum genome provides insights into omnivorousness and mesophyll feeding.</title>
        <authorList>
            <person name="Liu Y."/>
            <person name="Liu H."/>
            <person name="Wang H."/>
            <person name="Huang T."/>
            <person name="Liu B."/>
            <person name="Yang B."/>
            <person name="Yin L."/>
            <person name="Li B."/>
            <person name="Zhang Y."/>
            <person name="Zhang S."/>
            <person name="Jiang F."/>
            <person name="Zhang X."/>
            <person name="Ren Y."/>
            <person name="Wang B."/>
            <person name="Wang S."/>
            <person name="Lu Y."/>
            <person name="Wu K."/>
            <person name="Fan W."/>
            <person name="Wang G."/>
        </authorList>
    </citation>
    <scope>NUCLEOTIDE SEQUENCE</scope>
    <source>
        <strain evidence="3">12Hb</strain>
    </source>
</reference>
<evidence type="ECO:0000313" key="3">
    <source>
        <dbReference type="EMBL" id="KAF6198133.1"/>
    </source>
</evidence>
<feature type="compositionally biased region" description="Basic and acidic residues" evidence="1">
    <location>
        <begin position="207"/>
        <end position="216"/>
    </location>
</feature>
<keyword evidence="4" id="KW-1185">Reference proteome</keyword>
<comment type="caution">
    <text evidence="3">The sequence shown here is derived from an EMBL/GenBank/DDBJ whole genome shotgun (WGS) entry which is preliminary data.</text>
</comment>
<feature type="compositionally biased region" description="Low complexity" evidence="1">
    <location>
        <begin position="195"/>
        <end position="206"/>
    </location>
</feature>
<feature type="region of interest" description="Disordered" evidence="1">
    <location>
        <begin position="185"/>
        <end position="240"/>
    </location>
</feature>
<dbReference type="EMBL" id="WIXP02000016">
    <property type="protein sequence ID" value="KAF6198133.1"/>
    <property type="molecule type" value="Genomic_DNA"/>
</dbReference>
<organism evidence="3 4">
    <name type="scientific">Apolygus lucorum</name>
    <name type="common">Small green plant bug</name>
    <name type="synonym">Lygocoris lucorum</name>
    <dbReference type="NCBI Taxonomy" id="248454"/>
    <lineage>
        <taxon>Eukaryota</taxon>
        <taxon>Metazoa</taxon>
        <taxon>Ecdysozoa</taxon>
        <taxon>Arthropoda</taxon>
        <taxon>Hexapoda</taxon>
        <taxon>Insecta</taxon>
        <taxon>Pterygota</taxon>
        <taxon>Neoptera</taxon>
        <taxon>Paraneoptera</taxon>
        <taxon>Hemiptera</taxon>
        <taxon>Heteroptera</taxon>
        <taxon>Panheteroptera</taxon>
        <taxon>Cimicomorpha</taxon>
        <taxon>Miridae</taxon>
        <taxon>Mirini</taxon>
        <taxon>Apolygus</taxon>
    </lineage>
</organism>
<accession>A0A8S9WN49</accession>
<keyword evidence="2" id="KW-1133">Transmembrane helix</keyword>